<evidence type="ECO:0000256" key="7">
    <source>
        <dbReference type="HAMAP-Rule" id="MF_01325"/>
    </source>
</evidence>
<dbReference type="InterPro" id="IPR009000">
    <property type="entry name" value="Transl_B-barrel_sf"/>
</dbReference>
<dbReference type="PANTHER" id="PTHR11229:SF16">
    <property type="entry name" value="LARGE RIBOSOMAL SUBUNIT PROTEIN UL3C"/>
    <property type="match status" value="1"/>
</dbReference>
<dbReference type="Pfam" id="PF00297">
    <property type="entry name" value="Ribosomal_L3"/>
    <property type="match status" value="1"/>
</dbReference>
<dbReference type="FunFam" id="2.40.30.10:FF:000004">
    <property type="entry name" value="50S ribosomal protein L3"/>
    <property type="match status" value="1"/>
</dbReference>
<protein>
    <recommendedName>
        <fullName evidence="6 7">Large ribosomal subunit protein uL3</fullName>
    </recommendedName>
</protein>
<dbReference type="GO" id="GO:0019843">
    <property type="term" value="F:rRNA binding"/>
    <property type="evidence" value="ECO:0007669"/>
    <property type="project" value="UniProtKB-UniRule"/>
</dbReference>
<evidence type="ECO:0000313" key="12">
    <source>
        <dbReference type="Proteomes" id="UP000176645"/>
    </source>
</evidence>
<dbReference type="PROSITE" id="PS00474">
    <property type="entry name" value="RIBOSOMAL_L3"/>
    <property type="match status" value="1"/>
</dbReference>
<sequence>MVKGLIGKKLKMMQTFDEHGRVKAVTKIQISPNYVVQIKQTDKDGYSSAQLGSEKRKKATKPLVGHTKKADLDFVPRYLREVEFSGELKVGQKTSLDQVFKHGGLVDITGVSKGKGFAGVVKRWGFAGGPRTHGQSDRERAPGSIGATTTPGRVFKGMKMAGHLGSKRVTVRGLEILNMDKENDELWVSGSVPGANGSLVIIKNSKKEKQAYHELEIPAAPQISGGKEEPTGAEDDVEAKQSADTSVPGEEPKESSVKE</sequence>
<evidence type="ECO:0000256" key="2">
    <source>
        <dbReference type="ARBA" id="ARBA00022730"/>
    </source>
</evidence>
<evidence type="ECO:0000256" key="1">
    <source>
        <dbReference type="ARBA" id="ARBA00006540"/>
    </source>
</evidence>
<reference evidence="11 12" key="1">
    <citation type="journal article" date="2016" name="Nat. Commun.">
        <title>Thousands of microbial genomes shed light on interconnected biogeochemical processes in an aquifer system.</title>
        <authorList>
            <person name="Anantharaman K."/>
            <person name="Brown C.T."/>
            <person name="Hug L.A."/>
            <person name="Sharon I."/>
            <person name="Castelle C.J."/>
            <person name="Probst A.J."/>
            <person name="Thomas B.C."/>
            <person name="Singh A."/>
            <person name="Wilkins M.J."/>
            <person name="Karaoz U."/>
            <person name="Brodie E.L."/>
            <person name="Williams K.H."/>
            <person name="Hubbard S.S."/>
            <person name="Banfield J.F."/>
        </authorList>
    </citation>
    <scope>NUCLEOTIDE SEQUENCE [LARGE SCALE GENOMIC DNA]</scope>
</reference>
<feature type="region of interest" description="Disordered" evidence="10">
    <location>
        <begin position="128"/>
        <end position="152"/>
    </location>
</feature>
<evidence type="ECO:0000256" key="4">
    <source>
        <dbReference type="ARBA" id="ARBA00022980"/>
    </source>
</evidence>
<evidence type="ECO:0000256" key="9">
    <source>
        <dbReference type="RuleBase" id="RU003906"/>
    </source>
</evidence>
<accession>A0A1G1WHC6</accession>
<keyword evidence="3 7" id="KW-0694">RNA-binding</keyword>
<dbReference type="HAMAP" id="MF_01325_B">
    <property type="entry name" value="Ribosomal_uL3_B"/>
    <property type="match status" value="1"/>
</dbReference>
<dbReference type="PANTHER" id="PTHR11229">
    <property type="entry name" value="50S RIBOSOMAL PROTEIN L3"/>
    <property type="match status" value="1"/>
</dbReference>
<feature type="region of interest" description="Disordered" evidence="10">
    <location>
        <begin position="215"/>
        <end position="259"/>
    </location>
</feature>
<keyword evidence="2 7" id="KW-0699">rRNA-binding</keyword>
<dbReference type="EMBL" id="MHCU01000048">
    <property type="protein sequence ID" value="OGY27129.1"/>
    <property type="molecule type" value="Genomic_DNA"/>
</dbReference>
<evidence type="ECO:0000256" key="10">
    <source>
        <dbReference type="SAM" id="MobiDB-lite"/>
    </source>
</evidence>
<dbReference type="InterPro" id="IPR000597">
    <property type="entry name" value="Ribosomal_uL3"/>
</dbReference>
<comment type="caution">
    <text evidence="11">The sequence shown here is derived from an EMBL/GenBank/DDBJ whole genome shotgun (WGS) entry which is preliminary data.</text>
</comment>
<dbReference type="GO" id="GO:0003735">
    <property type="term" value="F:structural constituent of ribosome"/>
    <property type="evidence" value="ECO:0007669"/>
    <property type="project" value="UniProtKB-UniRule"/>
</dbReference>
<name>A0A1G1WHC6_9BACT</name>
<dbReference type="NCBIfam" id="TIGR03625">
    <property type="entry name" value="L3_bact"/>
    <property type="match status" value="1"/>
</dbReference>
<evidence type="ECO:0000256" key="3">
    <source>
        <dbReference type="ARBA" id="ARBA00022884"/>
    </source>
</evidence>
<evidence type="ECO:0000256" key="8">
    <source>
        <dbReference type="RuleBase" id="RU003905"/>
    </source>
</evidence>
<dbReference type="AlphaFoldDB" id="A0A1G1WHC6"/>
<dbReference type="GO" id="GO:0022625">
    <property type="term" value="C:cytosolic large ribosomal subunit"/>
    <property type="evidence" value="ECO:0007669"/>
    <property type="project" value="TreeGrafter"/>
</dbReference>
<comment type="similarity">
    <text evidence="1 7 8">Belongs to the universal ribosomal protein uL3 family.</text>
</comment>
<keyword evidence="5 7" id="KW-0687">Ribonucleoprotein</keyword>
<dbReference type="GO" id="GO:0006412">
    <property type="term" value="P:translation"/>
    <property type="evidence" value="ECO:0007669"/>
    <property type="project" value="UniProtKB-UniRule"/>
</dbReference>
<dbReference type="Gene3D" id="2.40.30.10">
    <property type="entry name" value="Translation factors"/>
    <property type="match status" value="1"/>
</dbReference>
<comment type="function">
    <text evidence="7 9">One of the primary rRNA binding proteins, it binds directly near the 3'-end of the 23S rRNA, where it nucleates assembly of the 50S subunit.</text>
</comment>
<dbReference type="InterPro" id="IPR019927">
    <property type="entry name" value="Ribosomal_uL3_bac/org-type"/>
</dbReference>
<dbReference type="Gene3D" id="3.30.160.810">
    <property type="match status" value="1"/>
</dbReference>
<evidence type="ECO:0000256" key="6">
    <source>
        <dbReference type="ARBA" id="ARBA00035243"/>
    </source>
</evidence>
<evidence type="ECO:0000256" key="5">
    <source>
        <dbReference type="ARBA" id="ARBA00023274"/>
    </source>
</evidence>
<dbReference type="InterPro" id="IPR019926">
    <property type="entry name" value="Ribosomal_uL3_CS"/>
</dbReference>
<comment type="subunit">
    <text evidence="7 9">Part of the 50S ribosomal subunit. Forms a cluster with proteins L14 and L19.</text>
</comment>
<dbReference type="Proteomes" id="UP000176645">
    <property type="component" value="Unassembled WGS sequence"/>
</dbReference>
<organism evidence="11 12">
    <name type="scientific">Candidatus Woykebacteria bacterium RBG_19FT_COMBO_43_10</name>
    <dbReference type="NCBI Taxonomy" id="1802598"/>
    <lineage>
        <taxon>Bacteria</taxon>
        <taxon>Candidatus Woykeibacteriota</taxon>
    </lineage>
</organism>
<proteinExistence type="inferred from homology"/>
<keyword evidence="4 7" id="KW-0689">Ribosomal protein</keyword>
<evidence type="ECO:0000313" key="11">
    <source>
        <dbReference type="EMBL" id="OGY27129.1"/>
    </source>
</evidence>
<feature type="compositionally biased region" description="Basic and acidic residues" evidence="10">
    <location>
        <begin position="250"/>
        <end position="259"/>
    </location>
</feature>
<gene>
    <name evidence="7" type="primary">rplC</name>
    <name evidence="11" type="ORF">A2Z42_03520</name>
</gene>
<dbReference type="SUPFAM" id="SSF50447">
    <property type="entry name" value="Translation proteins"/>
    <property type="match status" value="1"/>
</dbReference>